<dbReference type="PROSITE" id="PS51352">
    <property type="entry name" value="THIOREDOXIN_2"/>
    <property type="match status" value="1"/>
</dbReference>
<feature type="signal peptide" evidence="1">
    <location>
        <begin position="1"/>
        <end position="21"/>
    </location>
</feature>
<name>A0ABU5Q5P4_9BACT</name>
<dbReference type="Gene3D" id="3.40.30.10">
    <property type="entry name" value="Glutaredoxin"/>
    <property type="match status" value="1"/>
</dbReference>
<protein>
    <submittedName>
        <fullName evidence="3">Thioredoxin family protein</fullName>
    </submittedName>
</protein>
<dbReference type="SUPFAM" id="SSF52833">
    <property type="entry name" value="Thioredoxin-like"/>
    <property type="match status" value="1"/>
</dbReference>
<dbReference type="InterPro" id="IPR004879">
    <property type="entry name" value="Ssp411-like_TRX"/>
</dbReference>
<dbReference type="InterPro" id="IPR036249">
    <property type="entry name" value="Thioredoxin-like_sf"/>
</dbReference>
<dbReference type="Pfam" id="PF03190">
    <property type="entry name" value="Thioredox_DsbH"/>
    <property type="match status" value="1"/>
</dbReference>
<evidence type="ECO:0000313" key="4">
    <source>
        <dbReference type="Proteomes" id="UP001302949"/>
    </source>
</evidence>
<feature type="chain" id="PRO_5047259439" evidence="1">
    <location>
        <begin position="22"/>
        <end position="344"/>
    </location>
</feature>
<evidence type="ECO:0000256" key="1">
    <source>
        <dbReference type="SAM" id="SignalP"/>
    </source>
</evidence>
<keyword evidence="1" id="KW-0732">Signal</keyword>
<sequence>MAMKKYLFLVLSFFIYAVSFAQKGTAFLQSGNLRTAFDMAKAQNKPVFLEVYAPTCHVCSAFKPTFENPQVGAVYNRNFVSYKLDITAPEGAAFLNKQGIWIPSTPTLLFFDKDVKLMHISVLGENFNTPQVLIDAANKALDPKTRTSSYKASFRSGKRDADFLIEYGYMARVMQDTLDNINTMNIYASQIPVAQYSNNTSFLLLQKVIMDDENPIFKYFIAHLGEYNAKYEKTLVKQTAENIIMYSLYSSRGMRYNSAKIAQVRANLAKLGVDKKSINGRVWREESTAYFREGKIQQALAVLDSLLEPTTDKSSYTFLSNWIKARTSDKVALAKAAAYAAKGR</sequence>
<accession>A0ABU5Q5P4</accession>
<feature type="domain" description="Thioredoxin" evidence="2">
    <location>
        <begin position="11"/>
        <end position="142"/>
    </location>
</feature>
<dbReference type="InterPro" id="IPR013766">
    <property type="entry name" value="Thioredoxin_domain"/>
</dbReference>
<gene>
    <name evidence="3" type="ORF">VB248_03260</name>
</gene>
<dbReference type="RefSeq" id="WP_323295298.1">
    <property type="nucleotide sequence ID" value="NZ_JAYFUM010000004.1"/>
</dbReference>
<dbReference type="EMBL" id="JAYFUM010000004">
    <property type="protein sequence ID" value="MEA5138130.1"/>
    <property type="molecule type" value="Genomic_DNA"/>
</dbReference>
<reference evidence="3 4" key="1">
    <citation type="submission" date="2023-12" db="EMBL/GenBank/DDBJ databases">
        <title>Novel species of the genus Arcicella isolated from rivers.</title>
        <authorList>
            <person name="Lu H."/>
        </authorList>
    </citation>
    <scope>NUCLEOTIDE SEQUENCE [LARGE SCALE GENOMIC DNA]</scope>
    <source>
        <strain evidence="3 4">KCTC 23307</strain>
    </source>
</reference>
<evidence type="ECO:0000259" key="2">
    <source>
        <dbReference type="PROSITE" id="PS51352"/>
    </source>
</evidence>
<keyword evidence="4" id="KW-1185">Reference proteome</keyword>
<comment type="caution">
    <text evidence="3">The sequence shown here is derived from an EMBL/GenBank/DDBJ whole genome shotgun (WGS) entry which is preliminary data.</text>
</comment>
<organism evidence="3 4">
    <name type="scientific">Arcicella rigui</name>
    <dbReference type="NCBI Taxonomy" id="797020"/>
    <lineage>
        <taxon>Bacteria</taxon>
        <taxon>Pseudomonadati</taxon>
        <taxon>Bacteroidota</taxon>
        <taxon>Cytophagia</taxon>
        <taxon>Cytophagales</taxon>
        <taxon>Flectobacillaceae</taxon>
        <taxon>Arcicella</taxon>
    </lineage>
</organism>
<proteinExistence type="predicted"/>
<dbReference type="Proteomes" id="UP001302949">
    <property type="component" value="Unassembled WGS sequence"/>
</dbReference>
<evidence type="ECO:0000313" key="3">
    <source>
        <dbReference type="EMBL" id="MEA5138130.1"/>
    </source>
</evidence>